<dbReference type="EMBL" id="JAVRAA010000010">
    <property type="protein sequence ID" value="MDT0338898.1"/>
    <property type="molecule type" value="Genomic_DNA"/>
</dbReference>
<gene>
    <name evidence="1" type="ORF">RJN63_18830</name>
</gene>
<sequence>MENLTPGEPQSATDYDDRTSSAVKKVLIEIGQILGSFKGKFASVDGFGPTCVRRFVEQSQVLGQRTPEQWQQDAYGQIDAWLSALGIRGPA</sequence>
<evidence type="ECO:0000313" key="1">
    <source>
        <dbReference type="EMBL" id="MDT0338898.1"/>
    </source>
</evidence>
<protein>
    <submittedName>
        <fullName evidence="1">Uncharacterized protein</fullName>
    </submittedName>
</protein>
<accession>A0AAE4GCI8</accession>
<organism evidence="1">
    <name type="scientific">Herbaspirillum huttiense subsp. nephrolepidis</name>
    <dbReference type="NCBI Taxonomy" id="3075126"/>
    <lineage>
        <taxon>Bacteria</taxon>
        <taxon>Pseudomonadati</taxon>
        <taxon>Pseudomonadota</taxon>
        <taxon>Betaproteobacteria</taxon>
        <taxon>Burkholderiales</taxon>
        <taxon>Oxalobacteraceae</taxon>
        <taxon>Herbaspirillum</taxon>
    </lineage>
</organism>
<comment type="caution">
    <text evidence="1">The sequence shown here is derived from an EMBL/GenBank/DDBJ whole genome shotgun (WGS) entry which is preliminary data.</text>
</comment>
<name>A0AAE4GCI8_9BURK</name>
<dbReference type="RefSeq" id="WP_310838459.1">
    <property type="nucleotide sequence ID" value="NZ_JAVLSM010000014.1"/>
</dbReference>
<dbReference type="AlphaFoldDB" id="A0AAE4GCI8"/>
<reference evidence="1" key="1">
    <citation type="submission" date="2023-02" db="EMBL/GenBank/DDBJ databases">
        <title>Description of Herbaspirillum huttiense subsp. nephrolepsisexaltata and Herbaspirillum huttiense subsp. lycopersicon.</title>
        <authorList>
            <person name="Poudel M."/>
            <person name="Sharma A."/>
            <person name="Goss E."/>
            <person name="Tapia J.H."/>
            <person name="Harmon C.M."/>
            <person name="Jones J.B."/>
        </authorList>
    </citation>
    <scope>NUCLEOTIDE SEQUENCE</scope>
    <source>
        <strain evidence="1">NC40101</strain>
    </source>
</reference>
<proteinExistence type="predicted"/>